<dbReference type="GO" id="GO:0062054">
    <property type="term" value="F:fluoride channel activity"/>
    <property type="evidence" value="ECO:0007669"/>
    <property type="project" value="UniProtKB-UniRule"/>
</dbReference>
<keyword evidence="8" id="KW-0813">Transport</keyword>
<protein>
    <recommendedName>
        <fullName evidence="8">Fluoride-specific ion channel FluC</fullName>
    </recommendedName>
</protein>
<dbReference type="RefSeq" id="WP_220682518.1">
    <property type="nucleotide sequence ID" value="NZ_CP037968.1"/>
</dbReference>
<evidence type="ECO:0000256" key="4">
    <source>
        <dbReference type="ARBA" id="ARBA00022989"/>
    </source>
</evidence>
<sequence>MHYGLLLIGTGGFAGALLRYEISGWLQEGYASFPVGTLGVNVLGCFALSWVSYMAEYTGVVSEEMRIFLTVGLLGAFTTMSTFGLESFRLLEDDNLLGFGAYVGATLLLTVLAIYAGRGCAGAVAAAL</sequence>
<accession>A0A8G1A0H6</accession>
<dbReference type="EMBL" id="CP037968">
    <property type="protein sequence ID" value="QYZ78756.1"/>
    <property type="molecule type" value="Genomic_DNA"/>
</dbReference>
<feature type="transmembrane region" description="Helical" evidence="8">
    <location>
        <begin position="67"/>
        <end position="85"/>
    </location>
</feature>
<dbReference type="Proteomes" id="UP000826709">
    <property type="component" value="Chromosome"/>
</dbReference>
<comment type="similarity">
    <text evidence="6 8">Belongs to the fluoride channel Fluc/FEX (TC 1.A.43) family.</text>
</comment>
<evidence type="ECO:0000256" key="7">
    <source>
        <dbReference type="ARBA" id="ARBA00035585"/>
    </source>
</evidence>
<dbReference type="Pfam" id="PF02537">
    <property type="entry name" value="CRCB"/>
    <property type="match status" value="1"/>
</dbReference>
<keyword evidence="4 8" id="KW-1133">Transmembrane helix</keyword>
<keyword evidence="3 8" id="KW-0812">Transmembrane</keyword>
<keyword evidence="8" id="KW-0407">Ion channel</keyword>
<comment type="activity regulation">
    <text evidence="8">Na(+) is not transported, but it plays an essential structural role and its presence is essential for fluoride channel function.</text>
</comment>
<organism evidence="9 10">
    <name type="scientific">Methanofollis formosanus</name>
    <dbReference type="NCBI Taxonomy" id="299308"/>
    <lineage>
        <taxon>Archaea</taxon>
        <taxon>Methanobacteriati</taxon>
        <taxon>Methanobacteriota</taxon>
        <taxon>Stenosarchaea group</taxon>
        <taxon>Methanomicrobia</taxon>
        <taxon>Methanomicrobiales</taxon>
        <taxon>Methanomicrobiaceae</taxon>
        <taxon>Methanofollis</taxon>
    </lineage>
</organism>
<evidence type="ECO:0000256" key="2">
    <source>
        <dbReference type="ARBA" id="ARBA00022475"/>
    </source>
</evidence>
<feature type="transmembrane region" description="Helical" evidence="8">
    <location>
        <begin position="97"/>
        <end position="116"/>
    </location>
</feature>
<reference evidence="9" key="2">
    <citation type="submission" date="2019-03" db="EMBL/GenBank/DDBJ databases">
        <authorList>
            <person name="Chen S.-C."/>
            <person name="Wu S.-Y."/>
            <person name="Lai M.-C."/>
        </authorList>
    </citation>
    <scope>NUCLEOTIDE SEQUENCE</scope>
    <source>
        <strain evidence="9">ML15</strain>
    </source>
</reference>
<dbReference type="GO" id="GO:0140114">
    <property type="term" value="P:cellular detoxification of fluoride"/>
    <property type="evidence" value="ECO:0007669"/>
    <property type="project" value="UniProtKB-UniRule"/>
</dbReference>
<evidence type="ECO:0000256" key="5">
    <source>
        <dbReference type="ARBA" id="ARBA00023136"/>
    </source>
</evidence>
<dbReference type="KEGG" id="mfk:E2N92_04595"/>
<feature type="binding site" evidence="8">
    <location>
        <position position="78"/>
    </location>
    <ligand>
        <name>Na(+)</name>
        <dbReference type="ChEBI" id="CHEBI:29101"/>
        <note>structural</note>
    </ligand>
</feature>
<dbReference type="PANTHER" id="PTHR28259:SF1">
    <property type="entry name" value="FLUORIDE EXPORT PROTEIN 1-RELATED"/>
    <property type="match status" value="1"/>
</dbReference>
<proteinExistence type="inferred from homology"/>
<evidence type="ECO:0000256" key="8">
    <source>
        <dbReference type="HAMAP-Rule" id="MF_00454"/>
    </source>
</evidence>
<feature type="transmembrane region" description="Helical" evidence="8">
    <location>
        <begin position="35"/>
        <end position="55"/>
    </location>
</feature>
<keyword evidence="8" id="KW-0406">Ion transport</keyword>
<dbReference type="AlphaFoldDB" id="A0A8G1A0H6"/>
<keyword evidence="8" id="KW-0479">Metal-binding</keyword>
<keyword evidence="5 8" id="KW-0472">Membrane</keyword>
<comment type="catalytic activity">
    <reaction evidence="7">
        <text>fluoride(in) = fluoride(out)</text>
        <dbReference type="Rhea" id="RHEA:76159"/>
        <dbReference type="ChEBI" id="CHEBI:17051"/>
    </reaction>
    <physiologicalReaction direction="left-to-right" evidence="7">
        <dbReference type="Rhea" id="RHEA:76160"/>
    </physiologicalReaction>
</comment>
<evidence type="ECO:0000313" key="9">
    <source>
        <dbReference type="EMBL" id="QYZ78756.1"/>
    </source>
</evidence>
<name>A0A8G1A0H6_9EURY</name>
<evidence type="ECO:0000256" key="3">
    <source>
        <dbReference type="ARBA" id="ARBA00022692"/>
    </source>
</evidence>
<dbReference type="HAMAP" id="MF_00454">
    <property type="entry name" value="FluC"/>
    <property type="match status" value="1"/>
</dbReference>
<keyword evidence="2 8" id="KW-1003">Cell membrane</keyword>
<dbReference type="GO" id="GO:0046872">
    <property type="term" value="F:metal ion binding"/>
    <property type="evidence" value="ECO:0007669"/>
    <property type="project" value="UniProtKB-KW"/>
</dbReference>
<dbReference type="OrthoDB" id="253428at2157"/>
<dbReference type="InterPro" id="IPR003691">
    <property type="entry name" value="FluC"/>
</dbReference>
<keyword evidence="8" id="KW-0915">Sodium</keyword>
<dbReference type="PANTHER" id="PTHR28259">
    <property type="entry name" value="FLUORIDE EXPORT PROTEIN 1-RELATED"/>
    <property type="match status" value="1"/>
</dbReference>
<keyword evidence="10" id="KW-1185">Reference proteome</keyword>
<gene>
    <name evidence="8" type="primary">fluC</name>
    <name evidence="8" type="synonym">crcB</name>
    <name evidence="9" type="ORF">E2N92_04595</name>
</gene>
<evidence type="ECO:0000256" key="6">
    <source>
        <dbReference type="ARBA" id="ARBA00035120"/>
    </source>
</evidence>
<reference evidence="9" key="1">
    <citation type="journal article" date="2005" name="Int. J. Syst. Evol. Microbiol.">
        <title>Methanofollis formosanus sp. nov., isolated from a fish pond.</title>
        <authorList>
            <person name="Wu S.Y."/>
            <person name="Chen S.C."/>
            <person name="Lai M.C."/>
        </authorList>
    </citation>
    <scope>NUCLEOTIDE SEQUENCE</scope>
    <source>
        <strain evidence="9">ML15</strain>
    </source>
</reference>
<evidence type="ECO:0000313" key="10">
    <source>
        <dbReference type="Proteomes" id="UP000826709"/>
    </source>
</evidence>
<comment type="subcellular location">
    <subcellularLocation>
        <location evidence="1 8">Cell membrane</location>
        <topology evidence="1 8">Multi-pass membrane protein</topology>
    </subcellularLocation>
</comment>
<comment type="function">
    <text evidence="8">Fluoride-specific ion channel. Important for reducing fluoride concentration in the cell, thus reducing its toxicity.</text>
</comment>
<dbReference type="GO" id="GO:0005886">
    <property type="term" value="C:plasma membrane"/>
    <property type="evidence" value="ECO:0007669"/>
    <property type="project" value="UniProtKB-SubCell"/>
</dbReference>
<evidence type="ECO:0000256" key="1">
    <source>
        <dbReference type="ARBA" id="ARBA00004651"/>
    </source>
</evidence>
<feature type="binding site" evidence="8">
    <location>
        <position position="75"/>
    </location>
    <ligand>
        <name>Na(+)</name>
        <dbReference type="ChEBI" id="CHEBI:29101"/>
        <note>structural</note>
    </ligand>
</feature>